<comment type="caution">
    <text evidence="13">The sequence shown here is derived from an EMBL/GenBank/DDBJ whole genome shotgun (WGS) entry which is preliminary data.</text>
</comment>
<dbReference type="Pfam" id="PF00153">
    <property type="entry name" value="Mito_carr"/>
    <property type="match status" value="3"/>
</dbReference>
<feature type="compositionally biased region" description="Low complexity" evidence="11">
    <location>
        <begin position="407"/>
        <end position="456"/>
    </location>
</feature>
<name>D3BKP2_HETP5</name>
<evidence type="ECO:0000256" key="6">
    <source>
        <dbReference type="ARBA" id="ARBA00022792"/>
    </source>
</evidence>
<protein>
    <submittedName>
        <fullName evidence="13">Mitochondrial substrate carrier family protein</fullName>
    </submittedName>
</protein>
<evidence type="ECO:0000256" key="11">
    <source>
        <dbReference type="SAM" id="MobiDB-lite"/>
    </source>
</evidence>
<feature type="repeat" description="Solcar" evidence="10">
    <location>
        <begin position="713"/>
        <end position="815"/>
    </location>
</feature>
<dbReference type="EMBL" id="ADBJ01000038">
    <property type="protein sequence ID" value="EFA78472.1"/>
    <property type="molecule type" value="Genomic_DNA"/>
</dbReference>
<dbReference type="InterPro" id="IPR045315">
    <property type="entry name" value="Mtm1-like"/>
</dbReference>
<evidence type="ECO:0000256" key="2">
    <source>
        <dbReference type="ARBA" id="ARBA00006375"/>
    </source>
</evidence>
<evidence type="ECO:0000256" key="3">
    <source>
        <dbReference type="ARBA" id="ARBA00022448"/>
    </source>
</evidence>
<sequence length="829" mass="91061">MEKQLEGIYYKENQELVKELSNVMSFGKHFYADSLKCTSMPTLTAKKILSGSLSYPATDEEVKQLVDASVRAPHGKGTETVVDENVRKVWQMDKSSFKVAGINPILNEILPKIAQELGMAGEKIKADLYKLLIYDKGAFFLPHKDSEKVDQMFGTLVITLPCEHKGGDLVISHSGQEDTVSLENSDASTLRYCAFYADCTHEVKPVTDGNRICLVYNLLKSGKRALEGVDIGSMIKSQQIVAGVEKMVENILEKTGIMIYIMEHSYTTKTLSLGKLKGKDKPHAALFGSIAQKLQAVPCIGMVEIEETGYLYHDCAPVSLLPRTQGLLEKNSDVMDHPKFTFRLNSITGFDGLSRNGLDIEAHSVIPYKSLSGTKPNHRAITSTTGNEGSEYERSYLRAAVILIKTKPATPKETPTPTPAATTTPTTTTPATTTTTPTAPTTTPTASTPTTTTPPSEENKESEEEQPVKKQKIEKKEDVNHINNNNNNSNNIKHEASITSITPLSTNEFSVKKQMFASIIGGMVTALVVTPLDVVKTRQQTSSTTHPFHLKSTITSFYTITKSEGVSALWRGLTPSLLMTIPSTAIYFTTYEHLKQNLSKFKKEDDDNIYLVPLVAGSLARVISASVTSPFELIRTNSQGISKTNLIPMIRDIVNNVGLTGLWRGLSPTLIRDVPFSAFYWSGYEVFKNYFNTRYNTTTATTTLNHNNNNKPSPFLINFTSGALSGSIAAILTTPIDVIKTRIQMTVQHKQVVTNAGSSTGTSHILNSTSPIEHAKSIYKQEGWVGLTKGMVPRVAKVAPACAIMVSTYEWVKSTHFEDYLGSINNKPS</sequence>
<dbReference type="InterPro" id="IPR044862">
    <property type="entry name" value="Pro_4_hyd_alph_FE2OG_OXY"/>
</dbReference>
<dbReference type="AlphaFoldDB" id="D3BKP2"/>
<dbReference type="InParanoid" id="D3BKP2"/>
<comment type="similarity">
    <text evidence="2">Belongs to the mitochondrial carrier (TC 2.A.29) family.</text>
</comment>
<feature type="compositionally biased region" description="Low complexity" evidence="11">
    <location>
        <begin position="481"/>
        <end position="491"/>
    </location>
</feature>
<gene>
    <name evidence="13" type="primary">mcfH</name>
    <name evidence="13" type="ORF">PPL_09124</name>
</gene>
<dbReference type="PANTHER" id="PTHR45760">
    <property type="entry name" value="FI19922P1-RELATED"/>
    <property type="match status" value="1"/>
</dbReference>
<dbReference type="PANTHER" id="PTHR45760:SF2">
    <property type="entry name" value="FI19922P1-RELATED"/>
    <property type="match status" value="1"/>
</dbReference>
<proteinExistence type="inferred from homology"/>
<evidence type="ECO:0000256" key="1">
    <source>
        <dbReference type="ARBA" id="ARBA00004448"/>
    </source>
</evidence>
<keyword evidence="4 10" id="KW-0812">Transmembrane</keyword>
<feature type="repeat" description="Solcar" evidence="10">
    <location>
        <begin position="608"/>
        <end position="690"/>
    </location>
</feature>
<evidence type="ECO:0000256" key="8">
    <source>
        <dbReference type="ARBA" id="ARBA00023128"/>
    </source>
</evidence>
<dbReference type="SUPFAM" id="SSF103506">
    <property type="entry name" value="Mitochondrial carrier"/>
    <property type="match status" value="1"/>
</dbReference>
<evidence type="ECO:0000313" key="14">
    <source>
        <dbReference type="Proteomes" id="UP000001396"/>
    </source>
</evidence>
<evidence type="ECO:0000256" key="4">
    <source>
        <dbReference type="ARBA" id="ARBA00022692"/>
    </source>
</evidence>
<keyword evidence="7" id="KW-1133">Transmembrane helix</keyword>
<accession>D3BKP2</accession>
<keyword evidence="3" id="KW-0813">Transport</keyword>
<dbReference type="Pfam" id="PF13640">
    <property type="entry name" value="2OG-FeII_Oxy_3"/>
    <property type="match status" value="1"/>
</dbReference>
<dbReference type="PROSITE" id="PS50920">
    <property type="entry name" value="SOLCAR"/>
    <property type="match status" value="3"/>
</dbReference>
<dbReference type="InterPro" id="IPR023395">
    <property type="entry name" value="MCP_dom_sf"/>
</dbReference>
<dbReference type="RefSeq" id="XP_020430596.1">
    <property type="nucleotide sequence ID" value="XM_020579921.1"/>
</dbReference>
<dbReference type="Gene3D" id="2.60.120.620">
    <property type="entry name" value="q2cbj1_9rhob like domain"/>
    <property type="match status" value="1"/>
</dbReference>
<evidence type="ECO:0000256" key="5">
    <source>
        <dbReference type="ARBA" id="ARBA00022737"/>
    </source>
</evidence>
<feature type="region of interest" description="Disordered" evidence="11">
    <location>
        <begin position="407"/>
        <end position="494"/>
    </location>
</feature>
<feature type="domain" description="Prolyl 4-hydroxylase alpha subunit Fe(2+) 2OG dioxygenase" evidence="12">
    <location>
        <begin position="130"/>
        <end position="216"/>
    </location>
</feature>
<dbReference type="InterPro" id="IPR018108">
    <property type="entry name" value="MCP_transmembrane"/>
</dbReference>
<dbReference type="GeneID" id="31364599"/>
<keyword evidence="9 10" id="KW-0472">Membrane</keyword>
<evidence type="ECO:0000256" key="7">
    <source>
        <dbReference type="ARBA" id="ARBA00022989"/>
    </source>
</evidence>
<dbReference type="Proteomes" id="UP000001396">
    <property type="component" value="Unassembled WGS sequence"/>
</dbReference>
<comment type="subcellular location">
    <subcellularLocation>
        <location evidence="1">Mitochondrion inner membrane</location>
        <topology evidence="1">Multi-pass membrane protein</topology>
    </subcellularLocation>
</comment>
<organism evidence="13 14">
    <name type="scientific">Heterostelium pallidum (strain ATCC 26659 / Pp 5 / PN500)</name>
    <name type="common">Cellular slime mold</name>
    <name type="synonym">Polysphondylium pallidum</name>
    <dbReference type="NCBI Taxonomy" id="670386"/>
    <lineage>
        <taxon>Eukaryota</taxon>
        <taxon>Amoebozoa</taxon>
        <taxon>Evosea</taxon>
        <taxon>Eumycetozoa</taxon>
        <taxon>Dictyostelia</taxon>
        <taxon>Acytosteliales</taxon>
        <taxon>Acytosteliaceae</taxon>
        <taxon>Heterostelium</taxon>
    </lineage>
</organism>
<keyword evidence="8" id="KW-0496">Mitochondrion</keyword>
<keyword evidence="6" id="KW-0999">Mitochondrion inner membrane</keyword>
<evidence type="ECO:0000313" key="13">
    <source>
        <dbReference type="EMBL" id="EFA78472.1"/>
    </source>
</evidence>
<dbReference type="PRINTS" id="PR00926">
    <property type="entry name" value="MITOCARRIER"/>
</dbReference>
<reference evidence="13 14" key="1">
    <citation type="journal article" date="2011" name="Genome Res.">
        <title>Phylogeny-wide analysis of social amoeba genomes highlights ancient origins for complex intercellular communication.</title>
        <authorList>
            <person name="Heidel A.J."/>
            <person name="Lawal H.M."/>
            <person name="Felder M."/>
            <person name="Schilde C."/>
            <person name="Helps N.R."/>
            <person name="Tunggal B."/>
            <person name="Rivero F."/>
            <person name="John U."/>
            <person name="Schleicher M."/>
            <person name="Eichinger L."/>
            <person name="Platzer M."/>
            <person name="Noegel A.A."/>
            <person name="Schaap P."/>
            <person name="Gloeckner G."/>
        </authorList>
    </citation>
    <scope>NUCLEOTIDE SEQUENCE [LARGE SCALE GENOMIC DNA]</scope>
    <source>
        <strain evidence="14">ATCC 26659 / Pp 5 / PN500</strain>
    </source>
</reference>
<dbReference type="Gene3D" id="1.50.40.10">
    <property type="entry name" value="Mitochondrial carrier domain"/>
    <property type="match status" value="1"/>
</dbReference>
<dbReference type="InterPro" id="IPR002067">
    <property type="entry name" value="MCP"/>
</dbReference>
<dbReference type="GO" id="GO:1990542">
    <property type="term" value="P:mitochondrial transmembrane transport"/>
    <property type="evidence" value="ECO:0007669"/>
    <property type="project" value="InterPro"/>
</dbReference>
<evidence type="ECO:0000256" key="9">
    <source>
        <dbReference type="ARBA" id="ARBA00023136"/>
    </source>
</evidence>
<evidence type="ECO:0000259" key="12">
    <source>
        <dbReference type="Pfam" id="PF13640"/>
    </source>
</evidence>
<dbReference type="STRING" id="670386.D3BKP2"/>
<keyword evidence="14" id="KW-1185">Reference proteome</keyword>
<evidence type="ECO:0000256" key="10">
    <source>
        <dbReference type="PROSITE-ProRule" id="PRU00282"/>
    </source>
</evidence>
<feature type="repeat" description="Solcar" evidence="10">
    <location>
        <begin position="509"/>
        <end position="597"/>
    </location>
</feature>
<dbReference type="GO" id="GO:0005743">
    <property type="term" value="C:mitochondrial inner membrane"/>
    <property type="evidence" value="ECO:0007669"/>
    <property type="project" value="UniProtKB-SubCell"/>
</dbReference>
<keyword evidence="5" id="KW-0677">Repeat</keyword>